<organism evidence="1 2">
    <name type="scientific">Guptibacillus hwajinpoensis</name>
    <dbReference type="NCBI Taxonomy" id="208199"/>
    <lineage>
        <taxon>Bacteria</taxon>
        <taxon>Bacillati</taxon>
        <taxon>Bacillota</taxon>
        <taxon>Bacilli</taxon>
        <taxon>Bacillales</taxon>
        <taxon>Guptibacillaceae</taxon>
        <taxon>Guptibacillus</taxon>
    </lineage>
</organism>
<proteinExistence type="predicted"/>
<dbReference type="InterPro" id="IPR048146">
    <property type="entry name" value="RAxF_45-like"/>
</dbReference>
<protein>
    <submittedName>
        <fullName evidence="1">Uncharacterized protein</fullName>
    </submittedName>
</protein>
<sequence>MSNAFVRTDLMEFVSICRAIIHGEVANGTSLSNSNFI</sequence>
<reference evidence="1" key="1">
    <citation type="submission" date="2023-07" db="EMBL/GenBank/DDBJ databases">
        <title>Genomic Encyclopedia of Type Strains, Phase IV (KMG-IV): sequencing the most valuable type-strain genomes for metagenomic binning, comparative biology and taxonomic classification.</title>
        <authorList>
            <person name="Goeker M."/>
        </authorList>
    </citation>
    <scope>NUCLEOTIDE SEQUENCE [LARGE SCALE GENOMIC DNA]</scope>
    <source>
        <strain evidence="1">JSM 076093</strain>
    </source>
</reference>
<evidence type="ECO:0000313" key="1">
    <source>
        <dbReference type="EMBL" id="MDQ0484470.1"/>
    </source>
</evidence>
<accession>A0ABU0K544</accession>
<name>A0ABU0K544_9BACL</name>
<evidence type="ECO:0000313" key="2">
    <source>
        <dbReference type="Proteomes" id="UP001226720"/>
    </source>
</evidence>
<keyword evidence="2" id="KW-1185">Reference proteome</keyword>
<dbReference type="Proteomes" id="UP001226720">
    <property type="component" value="Unassembled WGS sequence"/>
</dbReference>
<comment type="caution">
    <text evidence="1">The sequence shown here is derived from an EMBL/GenBank/DDBJ whole genome shotgun (WGS) entry which is preliminary data.</text>
</comment>
<dbReference type="RefSeq" id="WP_301551529.1">
    <property type="nucleotide sequence ID" value="NZ_JAQRMZ010000004.1"/>
</dbReference>
<gene>
    <name evidence="1" type="ORF">QO000_003454</name>
</gene>
<dbReference type="NCBIfam" id="NF041642">
    <property type="entry name" value="RAxF_45"/>
    <property type="match status" value="1"/>
</dbReference>
<dbReference type="GeneID" id="301327047"/>
<dbReference type="EMBL" id="JAUSWM010000008">
    <property type="protein sequence ID" value="MDQ0484470.1"/>
    <property type="molecule type" value="Genomic_DNA"/>
</dbReference>